<organism evidence="1 2">
    <name type="scientific">Pangasius djambal</name>
    <dbReference type="NCBI Taxonomy" id="1691987"/>
    <lineage>
        <taxon>Eukaryota</taxon>
        <taxon>Metazoa</taxon>
        <taxon>Chordata</taxon>
        <taxon>Craniata</taxon>
        <taxon>Vertebrata</taxon>
        <taxon>Euteleostomi</taxon>
        <taxon>Actinopterygii</taxon>
        <taxon>Neopterygii</taxon>
        <taxon>Teleostei</taxon>
        <taxon>Ostariophysi</taxon>
        <taxon>Siluriformes</taxon>
        <taxon>Pangasiidae</taxon>
        <taxon>Pangasius</taxon>
    </lineage>
</organism>
<gene>
    <name evidence="1" type="ORF">PDJAM_G00093280</name>
</gene>
<evidence type="ECO:0000313" key="2">
    <source>
        <dbReference type="Proteomes" id="UP000830395"/>
    </source>
</evidence>
<comment type="caution">
    <text evidence="1">The sequence shown here is derived from an EMBL/GenBank/DDBJ whole genome shotgun (WGS) entry which is preliminary data.</text>
</comment>
<feature type="non-terminal residue" evidence="1">
    <location>
        <position position="1"/>
    </location>
</feature>
<reference evidence="1" key="1">
    <citation type="submission" date="2020-02" db="EMBL/GenBank/DDBJ databases">
        <title>Genome sequencing of the panga catfish, Pangasius djambal.</title>
        <authorList>
            <person name="Wen M."/>
            <person name="Zahm M."/>
            <person name="Roques C."/>
            <person name="Cabau C."/>
            <person name="Klopp C."/>
            <person name="Donnadieu C."/>
            <person name="Jouanno E."/>
            <person name="Avarre J.-C."/>
            <person name="Campet M."/>
            <person name="Ha T."/>
            <person name="Dugue R."/>
            <person name="Lampietro C."/>
            <person name="Louis A."/>
            <person name="Herpin A."/>
            <person name="Echchiki A."/>
            <person name="Berthelot C."/>
            <person name="Parey E."/>
            <person name="Roest-Crollius H."/>
            <person name="Braasch I."/>
            <person name="Postlethwait J.H."/>
            <person name="Bobe J."/>
            <person name="Montfort J."/>
            <person name="Bouchez O."/>
            <person name="Begum T."/>
            <person name="Schartl M."/>
            <person name="Gustiano R."/>
            <person name="Guiguen Y."/>
        </authorList>
    </citation>
    <scope>NUCLEOTIDE SEQUENCE</scope>
    <source>
        <strain evidence="1">Pdj_M5554</strain>
    </source>
</reference>
<proteinExistence type="predicted"/>
<dbReference type="EMBL" id="CM040992">
    <property type="protein sequence ID" value="MCJ8743368.1"/>
    <property type="molecule type" value="Genomic_DNA"/>
</dbReference>
<accession>A0ACC5Z5H5</accession>
<name>A0ACC5Z5H5_9TELE</name>
<dbReference type="Proteomes" id="UP000830395">
    <property type="component" value="Chromosome 18"/>
</dbReference>
<keyword evidence="2" id="KW-1185">Reference proteome</keyword>
<evidence type="ECO:0000313" key="1">
    <source>
        <dbReference type="EMBL" id="MCJ8743368.1"/>
    </source>
</evidence>
<sequence>LVLVLFLLLLVSSRHTEAERDARGVELQRSLKKEAPAAVSVRRDMHASGARVETETRVRLCV</sequence>
<protein>
    <submittedName>
        <fullName evidence="1">Uncharacterized protein</fullName>
    </submittedName>
</protein>